<feature type="domain" description="DUF2963" evidence="3">
    <location>
        <begin position="96"/>
        <end position="145"/>
    </location>
</feature>
<name>Q2NID6_AYWBP</name>
<keyword evidence="2" id="KW-1133">Transmembrane helix</keyword>
<accession>Q2NID6</accession>
<organism evidence="4 5">
    <name type="scientific">Aster yellows witches'-broom phytoplasma (strain AYWB)</name>
    <dbReference type="NCBI Taxonomy" id="322098"/>
    <lineage>
        <taxon>Bacteria</taxon>
        <taxon>Bacillati</taxon>
        <taxon>Mycoplasmatota</taxon>
        <taxon>Mollicutes</taxon>
        <taxon>Acholeplasmatales</taxon>
        <taxon>Acholeplasmataceae</taxon>
        <taxon>Candidatus Phytoplasma</taxon>
        <taxon>16SrI (Aster yellows group)</taxon>
    </lineage>
</organism>
<keyword evidence="2" id="KW-0472">Membrane</keyword>
<dbReference type="RefSeq" id="WP_011412967.1">
    <property type="nucleotide sequence ID" value="NC_007720.1"/>
</dbReference>
<feature type="transmembrane region" description="Helical" evidence="2">
    <location>
        <begin position="12"/>
        <end position="36"/>
    </location>
</feature>
<proteinExistence type="predicted"/>
<gene>
    <name evidence="4" type="ordered locus">AYWB_pIV03</name>
</gene>
<keyword evidence="5" id="KW-1185">Reference proteome</keyword>
<dbReference type="OrthoDB" id="386004at2"/>
<dbReference type="EMBL" id="CP000065">
    <property type="protein sequence ID" value="ABC65807.1"/>
    <property type="molecule type" value="Genomic_DNA"/>
</dbReference>
<reference evidence="4 5" key="1">
    <citation type="journal article" date="2006" name="J. Bacteriol.">
        <title>Living with genome instability: the adaptation of phytoplasmas to diverse environments of their insect and plant hosts.</title>
        <authorList>
            <person name="Bai X."/>
            <person name="Zhang J."/>
            <person name="Ewing A."/>
            <person name="Miller S.A."/>
            <person name="Jancso Radek A."/>
            <person name="Shevchenko D.V."/>
            <person name="Tsukerman K."/>
            <person name="Walunas T."/>
            <person name="Lapidus A."/>
            <person name="Campbell J.W."/>
            <person name="Hogenhout S.A."/>
        </authorList>
    </citation>
    <scope>NUCLEOTIDE SEQUENCE [LARGE SCALE GENOMIC DNA]</scope>
    <source>
        <strain evidence="4 5">AYWB</strain>
    </source>
</reference>
<evidence type="ECO:0000313" key="4">
    <source>
        <dbReference type="EMBL" id="ABC65807.1"/>
    </source>
</evidence>
<keyword evidence="1" id="KW-0175">Coiled coil</keyword>
<dbReference type="KEGG" id="ayw:AYWB_pIV03"/>
<dbReference type="Pfam" id="PF11178">
    <property type="entry name" value="DUF2963"/>
    <property type="match status" value="1"/>
</dbReference>
<geneLocation type="plasmid" evidence="4 5">
    <name>pAYWB-IV</name>
</geneLocation>
<dbReference type="Proteomes" id="UP000001934">
    <property type="component" value="Plasmid pAYWB-IV"/>
</dbReference>
<keyword evidence="2" id="KW-0812">Transmembrane</keyword>
<evidence type="ECO:0000256" key="2">
    <source>
        <dbReference type="SAM" id="Phobius"/>
    </source>
</evidence>
<dbReference type="PhylomeDB" id="Q2NID6"/>
<keyword evidence="4" id="KW-0614">Plasmid</keyword>
<dbReference type="HOGENOM" id="CLU_1648673_0_0_14"/>
<evidence type="ECO:0000256" key="1">
    <source>
        <dbReference type="SAM" id="Coils"/>
    </source>
</evidence>
<dbReference type="AlphaFoldDB" id="Q2NID6"/>
<sequence length="160" mass="18746">MKNNNHKNPKNKIFIIWGLFISGVILVLLMLLLLAINKPQPKTDTQNQQHLQSNINAEQEQQTYNRVINKIESEIDKLTQQQEQTPLLKYPPKIRYYDDGIKIFSIEKYNQDTGKLIKDIYYKNDGETIEYTVDYNSDGSILNTFYNPDGTVRDTYHSNE</sequence>
<evidence type="ECO:0000313" key="5">
    <source>
        <dbReference type="Proteomes" id="UP000001934"/>
    </source>
</evidence>
<protein>
    <recommendedName>
        <fullName evidence="3">DUF2963 domain-containing protein</fullName>
    </recommendedName>
</protein>
<feature type="coiled-coil region" evidence="1">
    <location>
        <begin position="54"/>
        <end position="84"/>
    </location>
</feature>
<evidence type="ECO:0000259" key="3">
    <source>
        <dbReference type="Pfam" id="PF11178"/>
    </source>
</evidence>
<dbReference type="InterPro" id="IPR021348">
    <property type="entry name" value="DUF2963"/>
</dbReference>